<evidence type="ECO:0000313" key="2">
    <source>
        <dbReference type="EMBL" id="VDI81192.1"/>
    </source>
</evidence>
<evidence type="ECO:0000256" key="1">
    <source>
        <dbReference type="SAM" id="MobiDB-lite"/>
    </source>
</evidence>
<reference evidence="2" key="1">
    <citation type="submission" date="2018-11" db="EMBL/GenBank/DDBJ databases">
        <authorList>
            <person name="Alioto T."/>
            <person name="Alioto T."/>
        </authorList>
    </citation>
    <scope>NUCLEOTIDE SEQUENCE</scope>
</reference>
<sequence>MSYRIQRLVEYFVIKEDGVIIYVGQSGDCMRERMLSHLSGYDAQNVGKYLKTMTKEYRQEHVTVGWAAVDNPKFEEHHYLSCLAEKQKNWPKCNLKRGRPPARSRLGSKHQSEN</sequence>
<feature type="compositionally biased region" description="Basic residues" evidence="1">
    <location>
        <begin position="94"/>
        <end position="108"/>
    </location>
</feature>
<keyword evidence="3" id="KW-1185">Reference proteome</keyword>
<dbReference type="EMBL" id="UYJE01010244">
    <property type="protein sequence ID" value="VDI81192.1"/>
    <property type="molecule type" value="Genomic_DNA"/>
</dbReference>
<organism evidence="2 3">
    <name type="scientific">Mytilus galloprovincialis</name>
    <name type="common">Mediterranean mussel</name>
    <dbReference type="NCBI Taxonomy" id="29158"/>
    <lineage>
        <taxon>Eukaryota</taxon>
        <taxon>Metazoa</taxon>
        <taxon>Spiralia</taxon>
        <taxon>Lophotrochozoa</taxon>
        <taxon>Mollusca</taxon>
        <taxon>Bivalvia</taxon>
        <taxon>Autobranchia</taxon>
        <taxon>Pteriomorphia</taxon>
        <taxon>Mytilida</taxon>
        <taxon>Mytiloidea</taxon>
        <taxon>Mytilidae</taxon>
        <taxon>Mytilinae</taxon>
        <taxon>Mytilus</taxon>
    </lineage>
</organism>
<dbReference type="Proteomes" id="UP000596742">
    <property type="component" value="Unassembled WGS sequence"/>
</dbReference>
<evidence type="ECO:0008006" key="4">
    <source>
        <dbReference type="Google" id="ProtNLM"/>
    </source>
</evidence>
<dbReference type="OrthoDB" id="6067781at2759"/>
<evidence type="ECO:0000313" key="3">
    <source>
        <dbReference type="Proteomes" id="UP000596742"/>
    </source>
</evidence>
<name>A0A8B6HL50_MYTGA</name>
<proteinExistence type="predicted"/>
<feature type="region of interest" description="Disordered" evidence="1">
    <location>
        <begin position="92"/>
        <end position="114"/>
    </location>
</feature>
<protein>
    <recommendedName>
        <fullName evidence="4">GIY-YIG domain-containing protein</fullName>
    </recommendedName>
</protein>
<accession>A0A8B6HL50</accession>
<dbReference type="AlphaFoldDB" id="A0A8B6HL50"/>
<gene>
    <name evidence="2" type="ORF">MGAL_10B000745</name>
</gene>
<comment type="caution">
    <text evidence="2">The sequence shown here is derived from an EMBL/GenBank/DDBJ whole genome shotgun (WGS) entry which is preliminary data.</text>
</comment>